<feature type="chain" id="PRO_5047486279" evidence="1">
    <location>
        <begin position="22"/>
        <end position="148"/>
    </location>
</feature>
<dbReference type="Gene3D" id="3.30.310.70">
    <property type="entry name" value="TT1751-like domain"/>
    <property type="match status" value="1"/>
</dbReference>
<dbReference type="EMBL" id="JAESJJ010000001">
    <property type="protein sequence ID" value="MBL3607574.1"/>
    <property type="molecule type" value="Genomic_DNA"/>
</dbReference>
<evidence type="ECO:0000256" key="1">
    <source>
        <dbReference type="SAM" id="SignalP"/>
    </source>
</evidence>
<name>A0ABS1RND9_RHOSU</name>
<reference evidence="2 3" key="1">
    <citation type="submission" date="2021-01" db="EMBL/GenBank/DDBJ databases">
        <title>Draft genomes of Rhodovulum sulfidophilum.</title>
        <authorList>
            <person name="Guzman M.S."/>
        </authorList>
    </citation>
    <scope>NUCLEOTIDE SEQUENCE [LARGE SCALE GENOMIC DNA]</scope>
    <source>
        <strain evidence="2 3">AB35</strain>
    </source>
</reference>
<dbReference type="Proteomes" id="UP000604473">
    <property type="component" value="Unassembled WGS sequence"/>
</dbReference>
<comment type="caution">
    <text evidence="2">The sequence shown here is derived from an EMBL/GenBank/DDBJ whole genome shotgun (WGS) entry which is preliminary data.</text>
</comment>
<keyword evidence="3" id="KW-1185">Reference proteome</keyword>
<feature type="signal peptide" evidence="1">
    <location>
        <begin position="1"/>
        <end position="21"/>
    </location>
</feature>
<organism evidence="2 3">
    <name type="scientific">Rhodovulum sulfidophilum</name>
    <name type="common">Rhodobacter sulfidophilus</name>
    <dbReference type="NCBI Taxonomy" id="35806"/>
    <lineage>
        <taxon>Bacteria</taxon>
        <taxon>Pseudomonadati</taxon>
        <taxon>Pseudomonadota</taxon>
        <taxon>Alphaproteobacteria</taxon>
        <taxon>Rhodobacterales</taxon>
        <taxon>Paracoccaceae</taxon>
        <taxon>Rhodovulum</taxon>
    </lineage>
</organism>
<gene>
    <name evidence="2" type="ORF">JMM60_01980</name>
</gene>
<protein>
    <submittedName>
        <fullName evidence="2">DUF302 domain-containing protein</fullName>
    </submittedName>
</protein>
<keyword evidence="1" id="KW-0732">Signal</keyword>
<dbReference type="InterPro" id="IPR035923">
    <property type="entry name" value="TT1751-like_sf"/>
</dbReference>
<evidence type="ECO:0000313" key="3">
    <source>
        <dbReference type="Proteomes" id="UP000604473"/>
    </source>
</evidence>
<proteinExistence type="predicted"/>
<accession>A0ABS1RND9</accession>
<sequence length="148" mass="16093">MKALLTATTLAAFLAAGAVAAAPVTYTTSQSFEDVAFELETAITGRGLVIDHVSHPGEMLERTRTDLGSDKTIFLNADIYSFCPVALSRKVMEIDPLNIRFCPYGIFVLQYPETPGKTTIGYSTYPEGPMKEVEELLDGIVREVVGLD</sequence>
<dbReference type="SUPFAM" id="SSF103247">
    <property type="entry name" value="TT1751-like"/>
    <property type="match status" value="1"/>
</dbReference>
<evidence type="ECO:0000313" key="2">
    <source>
        <dbReference type="EMBL" id="MBL3607574.1"/>
    </source>
</evidence>
<dbReference type="RefSeq" id="WP_202247134.1">
    <property type="nucleotide sequence ID" value="NZ_JAESJJ010000001.1"/>
</dbReference>